<dbReference type="CDD" id="cd11029">
    <property type="entry name" value="CYP107-like"/>
    <property type="match status" value="1"/>
</dbReference>
<keyword evidence="2" id="KW-0560">Oxidoreductase</keyword>
<proteinExistence type="inferred from homology"/>
<protein>
    <recommendedName>
        <fullName evidence="5">Cytochrome P450</fullName>
    </recommendedName>
</protein>
<gene>
    <name evidence="3" type="ORF">ATP06_0207885</name>
</gene>
<keyword evidence="2" id="KW-0479">Metal-binding</keyword>
<dbReference type="PANTHER" id="PTHR46696">
    <property type="entry name" value="P450, PUTATIVE (EUROFUNG)-RELATED"/>
    <property type="match status" value="1"/>
</dbReference>
<dbReference type="InterPro" id="IPR002397">
    <property type="entry name" value="Cyt_P450_B"/>
</dbReference>
<sequence length="403" mass="44668">MSVSVQPKELFGPEFIRDPYPTYAWLREHDPVHRFLLPQGMPAWLVSRHDDVRAWLADPRLAKDLERFLPPEALPGEYVRDVLTKNMLASDPPRHTRLRRLAAKAFTARRVQSLRPHITRLADELLDEMGDEGTTDLIDTLGLLPITVIYELLGVPKRDWEAFRAWSVLGSDEQSTGSEEFETSTKSLKEYARALIADKRVTPGEDLLSDLIVARDEGDALSDDELVAMVFLLLLGGQETSISLIGATVYHLLGHPDQLALLRAEPERLPSAIEEVLRFDGPAMNASMRFAVEDIEIGGVPIPAGGIVFLGLGSAGHDSAHVPDGDSFDIRRSAGKHLAFGHGVHTCIGSALARLEGEIAIGRLLDRYAELCLAVHPDELKWRPGMHFRGPAELPVSYRVEPR</sequence>
<dbReference type="Proteomes" id="UP000186883">
    <property type="component" value="Unassembled WGS sequence"/>
</dbReference>
<dbReference type="InterPro" id="IPR017972">
    <property type="entry name" value="Cyt_P450_CS"/>
</dbReference>
<accession>A0ABX3DZS0</accession>
<evidence type="ECO:0000313" key="3">
    <source>
        <dbReference type="EMBL" id="OKA09656.1"/>
    </source>
</evidence>
<dbReference type="Gene3D" id="1.10.630.10">
    <property type="entry name" value="Cytochrome P450"/>
    <property type="match status" value="1"/>
</dbReference>
<reference evidence="3" key="1">
    <citation type="submission" date="2016-11" db="EMBL/GenBank/DDBJ databases">
        <title>Genome sequencing of Amycolatopsis regifaucium.</title>
        <authorList>
            <person name="Mayilraj S."/>
            <person name="Kaur N."/>
        </authorList>
    </citation>
    <scope>NUCLEOTIDE SEQUENCE [LARGE SCALE GENOMIC DNA]</scope>
    <source>
        <strain evidence="3">GY080</strain>
    </source>
</reference>
<dbReference type="SUPFAM" id="SSF48264">
    <property type="entry name" value="Cytochrome P450"/>
    <property type="match status" value="1"/>
</dbReference>
<dbReference type="PRINTS" id="PR00359">
    <property type="entry name" value="BP450"/>
</dbReference>
<keyword evidence="2" id="KW-0503">Monooxygenase</keyword>
<evidence type="ECO:0008006" key="5">
    <source>
        <dbReference type="Google" id="ProtNLM"/>
    </source>
</evidence>
<keyword evidence="2" id="KW-0349">Heme</keyword>
<dbReference type="Pfam" id="PF00067">
    <property type="entry name" value="p450"/>
    <property type="match status" value="1"/>
</dbReference>
<dbReference type="PROSITE" id="PS00086">
    <property type="entry name" value="CYTOCHROME_P450"/>
    <property type="match status" value="1"/>
</dbReference>
<dbReference type="EMBL" id="LOBU02000007">
    <property type="protein sequence ID" value="OKA09656.1"/>
    <property type="molecule type" value="Genomic_DNA"/>
</dbReference>
<dbReference type="PANTHER" id="PTHR46696:SF1">
    <property type="entry name" value="CYTOCHROME P450 YJIB-RELATED"/>
    <property type="match status" value="1"/>
</dbReference>
<evidence type="ECO:0000313" key="4">
    <source>
        <dbReference type="Proteomes" id="UP000186883"/>
    </source>
</evidence>
<keyword evidence="2" id="KW-0408">Iron</keyword>
<comment type="similarity">
    <text evidence="1 2">Belongs to the cytochrome P450 family.</text>
</comment>
<evidence type="ECO:0000256" key="2">
    <source>
        <dbReference type="RuleBase" id="RU000461"/>
    </source>
</evidence>
<keyword evidence="4" id="KW-1185">Reference proteome</keyword>
<organism evidence="3 4">
    <name type="scientific">Amycolatopsis regifaucium</name>
    <dbReference type="NCBI Taxonomy" id="546365"/>
    <lineage>
        <taxon>Bacteria</taxon>
        <taxon>Bacillati</taxon>
        <taxon>Actinomycetota</taxon>
        <taxon>Actinomycetes</taxon>
        <taxon>Pseudonocardiales</taxon>
        <taxon>Pseudonocardiaceae</taxon>
        <taxon>Amycolatopsis</taxon>
    </lineage>
</organism>
<dbReference type="InterPro" id="IPR036396">
    <property type="entry name" value="Cyt_P450_sf"/>
</dbReference>
<comment type="caution">
    <text evidence="3">The sequence shown here is derived from an EMBL/GenBank/DDBJ whole genome shotgun (WGS) entry which is preliminary data.</text>
</comment>
<evidence type="ECO:0000256" key="1">
    <source>
        <dbReference type="ARBA" id="ARBA00010617"/>
    </source>
</evidence>
<name>A0ABX3DZS0_9PSEU</name>
<dbReference type="InterPro" id="IPR001128">
    <property type="entry name" value="Cyt_P450"/>
</dbReference>